<comment type="caution">
    <text evidence="8">The sequence shown here is derived from an EMBL/GenBank/DDBJ whole genome shotgun (WGS) entry which is preliminary data.</text>
</comment>
<feature type="domain" description="Creatinase N-terminal" evidence="7">
    <location>
        <begin position="14"/>
        <end position="145"/>
    </location>
</feature>
<feature type="domain" description="Peptidase M24" evidence="6">
    <location>
        <begin position="153"/>
        <end position="355"/>
    </location>
</feature>
<organism evidence="8 9">
    <name type="scientific">Crateriforma conspicua</name>
    <dbReference type="NCBI Taxonomy" id="2527996"/>
    <lineage>
        <taxon>Bacteria</taxon>
        <taxon>Pseudomonadati</taxon>
        <taxon>Planctomycetota</taxon>
        <taxon>Planctomycetia</taxon>
        <taxon>Planctomycetales</taxon>
        <taxon>Planctomycetaceae</taxon>
        <taxon>Crateriforma</taxon>
    </lineage>
</organism>
<dbReference type="GO" id="GO:0046872">
    <property type="term" value="F:metal ion binding"/>
    <property type="evidence" value="ECO:0007669"/>
    <property type="project" value="UniProtKB-KW"/>
</dbReference>
<evidence type="ECO:0000313" key="9">
    <source>
        <dbReference type="Proteomes" id="UP000317238"/>
    </source>
</evidence>
<dbReference type="InterPro" id="IPR000994">
    <property type="entry name" value="Pept_M24"/>
</dbReference>
<gene>
    <name evidence="8" type="ORF">Pan14r_22310</name>
</gene>
<keyword evidence="4" id="KW-0482">Metalloprotease</keyword>
<dbReference type="PANTHER" id="PTHR46112:SF3">
    <property type="entry name" value="AMINOPEPTIDASE YPDF"/>
    <property type="match status" value="1"/>
</dbReference>
<keyword evidence="3 8" id="KW-0378">Hydrolase</keyword>
<dbReference type="EMBL" id="SJPL01000001">
    <property type="protein sequence ID" value="TWT69934.1"/>
    <property type="molecule type" value="Genomic_DNA"/>
</dbReference>
<evidence type="ECO:0000256" key="2">
    <source>
        <dbReference type="ARBA" id="ARBA00022723"/>
    </source>
</evidence>
<evidence type="ECO:0000256" key="3">
    <source>
        <dbReference type="ARBA" id="ARBA00022801"/>
    </source>
</evidence>
<dbReference type="PANTHER" id="PTHR46112">
    <property type="entry name" value="AMINOPEPTIDASE"/>
    <property type="match status" value="1"/>
</dbReference>
<dbReference type="Proteomes" id="UP000317238">
    <property type="component" value="Unassembled WGS sequence"/>
</dbReference>
<evidence type="ECO:0000256" key="1">
    <source>
        <dbReference type="ARBA" id="ARBA00022670"/>
    </source>
</evidence>
<name>A0A5C5Y439_9PLAN</name>
<comment type="similarity">
    <text evidence="5">Belongs to the peptidase M24B family.</text>
</comment>
<dbReference type="CDD" id="cd01092">
    <property type="entry name" value="APP-like"/>
    <property type="match status" value="1"/>
</dbReference>
<reference evidence="8 9" key="1">
    <citation type="submission" date="2019-02" db="EMBL/GenBank/DDBJ databases">
        <title>Deep-cultivation of Planctomycetes and their phenomic and genomic characterization uncovers novel biology.</title>
        <authorList>
            <person name="Wiegand S."/>
            <person name="Jogler M."/>
            <person name="Boedeker C."/>
            <person name="Pinto D."/>
            <person name="Vollmers J."/>
            <person name="Rivas-Marin E."/>
            <person name="Kohn T."/>
            <person name="Peeters S.H."/>
            <person name="Heuer A."/>
            <person name="Rast P."/>
            <person name="Oberbeckmann S."/>
            <person name="Bunk B."/>
            <person name="Jeske O."/>
            <person name="Meyerdierks A."/>
            <person name="Storesund J.E."/>
            <person name="Kallscheuer N."/>
            <person name="Luecker S."/>
            <person name="Lage O.M."/>
            <person name="Pohl T."/>
            <person name="Merkel B.J."/>
            <person name="Hornburger P."/>
            <person name="Mueller R.-W."/>
            <person name="Bruemmer F."/>
            <person name="Labrenz M."/>
            <person name="Spormann A.M."/>
            <person name="Op Den Camp H."/>
            <person name="Overmann J."/>
            <person name="Amann R."/>
            <person name="Jetten M.S.M."/>
            <person name="Mascher T."/>
            <person name="Medema M.H."/>
            <person name="Devos D.P."/>
            <person name="Kaster A.-K."/>
            <person name="Ovreas L."/>
            <person name="Rohde M."/>
            <person name="Galperin M.Y."/>
            <person name="Jogler C."/>
        </authorList>
    </citation>
    <scope>NUCLEOTIDE SEQUENCE [LARGE SCALE GENOMIC DNA]</scope>
    <source>
        <strain evidence="8 9">Pan14r</strain>
    </source>
</reference>
<dbReference type="GO" id="GO:0006508">
    <property type="term" value="P:proteolysis"/>
    <property type="evidence" value="ECO:0007669"/>
    <property type="project" value="UniProtKB-KW"/>
</dbReference>
<dbReference type="GO" id="GO:0008237">
    <property type="term" value="F:metallopeptidase activity"/>
    <property type="evidence" value="ECO:0007669"/>
    <property type="project" value="UniProtKB-KW"/>
</dbReference>
<dbReference type="AlphaFoldDB" id="A0A5C5Y439"/>
<evidence type="ECO:0000256" key="5">
    <source>
        <dbReference type="RuleBase" id="RU000590"/>
    </source>
</evidence>
<keyword evidence="9" id="KW-1185">Reference proteome</keyword>
<dbReference type="InterPro" id="IPR029149">
    <property type="entry name" value="Creatin/AminoP/Spt16_N"/>
</dbReference>
<dbReference type="Gene3D" id="3.90.230.10">
    <property type="entry name" value="Creatinase/methionine aminopeptidase superfamily"/>
    <property type="match status" value="1"/>
</dbReference>
<evidence type="ECO:0000256" key="4">
    <source>
        <dbReference type="ARBA" id="ARBA00023049"/>
    </source>
</evidence>
<dbReference type="Pfam" id="PF00557">
    <property type="entry name" value="Peptidase_M24"/>
    <property type="match status" value="1"/>
</dbReference>
<keyword evidence="1" id="KW-0645">Protease</keyword>
<dbReference type="InterPro" id="IPR036005">
    <property type="entry name" value="Creatinase/aminopeptidase-like"/>
</dbReference>
<dbReference type="PROSITE" id="PS00491">
    <property type="entry name" value="PROLINE_PEPTIDASE"/>
    <property type="match status" value="1"/>
</dbReference>
<accession>A0A5C5Y439</accession>
<sequence>MIGGMNAKAPHADRLRSLRQSFETHQIDALLVTDEINVGYLSGFTGDSSYLLVGTGEATLLSDRRYETQIAQECPHLAAAVRPPSQSMPDLLAEVFAGSCYRRVGVESSSVTLAQWDAWQDRLADAEPSIQWVPTAGVVEALRQIKDEFEIGRIRQSIDIAERAYVSVTSRLTPRMTEREVAHDLESVMRTLGASGVSFEPIVGAQPSGALPHYRPDAVPLGDAPTLLIDWGAFYQGYASDLTRTLHRDAASDAFRRAYDVVLAAQLAAIERISDGVAASDVDAAARNVIEAAGMGDAFKHGLGHGIGLQIHESPRMASVSPQVLSSGMVVTVEPGVYFEGEFGIRIEDDVLVTDSGCEVLTRLPKGLDDCRLIL</sequence>
<dbReference type="InterPro" id="IPR050659">
    <property type="entry name" value="Peptidase_M24B"/>
</dbReference>
<dbReference type="InterPro" id="IPR001131">
    <property type="entry name" value="Peptidase_M24B_aminopep-P_CS"/>
</dbReference>
<dbReference type="EC" id="3.4.-.-" evidence="8"/>
<dbReference type="InterPro" id="IPR000587">
    <property type="entry name" value="Creatinase_N"/>
</dbReference>
<dbReference type="Pfam" id="PF01321">
    <property type="entry name" value="Creatinase_N"/>
    <property type="match status" value="1"/>
</dbReference>
<proteinExistence type="inferred from homology"/>
<evidence type="ECO:0000259" key="6">
    <source>
        <dbReference type="Pfam" id="PF00557"/>
    </source>
</evidence>
<evidence type="ECO:0000313" key="8">
    <source>
        <dbReference type="EMBL" id="TWT69934.1"/>
    </source>
</evidence>
<keyword evidence="2 5" id="KW-0479">Metal-binding</keyword>
<dbReference type="Gene3D" id="3.40.350.10">
    <property type="entry name" value="Creatinase/prolidase N-terminal domain"/>
    <property type="match status" value="1"/>
</dbReference>
<evidence type="ECO:0000259" key="7">
    <source>
        <dbReference type="Pfam" id="PF01321"/>
    </source>
</evidence>
<dbReference type="SUPFAM" id="SSF55920">
    <property type="entry name" value="Creatinase/aminopeptidase"/>
    <property type="match status" value="1"/>
</dbReference>
<dbReference type="SUPFAM" id="SSF53092">
    <property type="entry name" value="Creatinase/prolidase N-terminal domain"/>
    <property type="match status" value="1"/>
</dbReference>
<protein>
    <submittedName>
        <fullName evidence="8">Putative peptidase</fullName>
        <ecNumber evidence="8">3.4.-.-</ecNumber>
    </submittedName>
</protein>